<dbReference type="SUPFAM" id="SSF48264">
    <property type="entry name" value="Cytochrome P450"/>
    <property type="match status" value="1"/>
</dbReference>
<organism evidence="6 7">
    <name type="scientific">Gomphillus americanus</name>
    <dbReference type="NCBI Taxonomy" id="1940652"/>
    <lineage>
        <taxon>Eukaryota</taxon>
        <taxon>Fungi</taxon>
        <taxon>Dikarya</taxon>
        <taxon>Ascomycota</taxon>
        <taxon>Pezizomycotina</taxon>
        <taxon>Lecanoromycetes</taxon>
        <taxon>OSLEUM clade</taxon>
        <taxon>Ostropomycetidae</taxon>
        <taxon>Ostropales</taxon>
        <taxon>Graphidaceae</taxon>
        <taxon>Gomphilloideae</taxon>
        <taxon>Gomphillus</taxon>
    </lineage>
</organism>
<comment type="similarity">
    <text evidence="2">Belongs to the cytochrome P450 family.</text>
</comment>
<dbReference type="InterPro" id="IPR002403">
    <property type="entry name" value="Cyt_P450_E_grp-IV"/>
</dbReference>
<accession>A0A8H3EIC5</accession>
<dbReference type="PANTHER" id="PTHR24305:SF172">
    <property type="entry name" value="P450, PUTATIVE (EUROFUNG)-RELATED"/>
    <property type="match status" value="1"/>
</dbReference>
<name>A0A8H3EIC5_9LECA</name>
<evidence type="ECO:0000256" key="2">
    <source>
        <dbReference type="ARBA" id="ARBA00010617"/>
    </source>
</evidence>
<dbReference type="EMBL" id="CAJPDQ010000002">
    <property type="protein sequence ID" value="CAF9905853.1"/>
    <property type="molecule type" value="Genomic_DNA"/>
</dbReference>
<keyword evidence="4 5" id="KW-0408">Iron</keyword>
<dbReference type="AlphaFoldDB" id="A0A8H3EIC5"/>
<evidence type="ECO:0000256" key="4">
    <source>
        <dbReference type="ARBA" id="ARBA00023004"/>
    </source>
</evidence>
<dbReference type="OrthoDB" id="2789670at2759"/>
<evidence type="ECO:0000256" key="3">
    <source>
        <dbReference type="ARBA" id="ARBA00022723"/>
    </source>
</evidence>
<dbReference type="GO" id="GO:0016705">
    <property type="term" value="F:oxidoreductase activity, acting on paired donors, with incorporation or reduction of molecular oxygen"/>
    <property type="evidence" value="ECO:0007669"/>
    <property type="project" value="InterPro"/>
</dbReference>
<dbReference type="Proteomes" id="UP000664169">
    <property type="component" value="Unassembled WGS sequence"/>
</dbReference>
<dbReference type="InterPro" id="IPR050121">
    <property type="entry name" value="Cytochrome_P450_monoxygenase"/>
</dbReference>
<reference evidence="6" key="1">
    <citation type="submission" date="2021-03" db="EMBL/GenBank/DDBJ databases">
        <authorList>
            <person name="Tagirdzhanova G."/>
        </authorList>
    </citation>
    <scope>NUCLEOTIDE SEQUENCE</scope>
</reference>
<dbReference type="Pfam" id="PF00067">
    <property type="entry name" value="p450"/>
    <property type="match status" value="1"/>
</dbReference>
<evidence type="ECO:0000313" key="7">
    <source>
        <dbReference type="Proteomes" id="UP000664169"/>
    </source>
</evidence>
<dbReference type="GO" id="GO:0004497">
    <property type="term" value="F:monooxygenase activity"/>
    <property type="evidence" value="ECO:0007669"/>
    <property type="project" value="InterPro"/>
</dbReference>
<evidence type="ECO:0000256" key="1">
    <source>
        <dbReference type="ARBA" id="ARBA00001971"/>
    </source>
</evidence>
<dbReference type="Gene3D" id="1.10.630.10">
    <property type="entry name" value="Cytochrome P450"/>
    <property type="match status" value="1"/>
</dbReference>
<gene>
    <name evidence="6" type="ORF">GOMPHAMPRED_003388</name>
</gene>
<protein>
    <recommendedName>
        <fullName evidence="8">Cytochrome P450</fullName>
    </recommendedName>
</protein>
<dbReference type="InterPro" id="IPR001128">
    <property type="entry name" value="Cyt_P450"/>
</dbReference>
<keyword evidence="3 5" id="KW-0479">Metal-binding</keyword>
<evidence type="ECO:0000256" key="5">
    <source>
        <dbReference type="PIRSR" id="PIRSR602403-1"/>
    </source>
</evidence>
<dbReference type="GO" id="GO:0005506">
    <property type="term" value="F:iron ion binding"/>
    <property type="evidence" value="ECO:0007669"/>
    <property type="project" value="InterPro"/>
</dbReference>
<dbReference type="InterPro" id="IPR036396">
    <property type="entry name" value="Cyt_P450_sf"/>
</dbReference>
<dbReference type="PRINTS" id="PR00465">
    <property type="entry name" value="EP450IV"/>
</dbReference>
<comment type="caution">
    <text evidence="6">The sequence shown here is derived from an EMBL/GenBank/DDBJ whole genome shotgun (WGS) entry which is preliminary data.</text>
</comment>
<dbReference type="GO" id="GO:0020037">
    <property type="term" value="F:heme binding"/>
    <property type="evidence" value="ECO:0007669"/>
    <property type="project" value="InterPro"/>
</dbReference>
<dbReference type="PANTHER" id="PTHR24305">
    <property type="entry name" value="CYTOCHROME P450"/>
    <property type="match status" value="1"/>
</dbReference>
<keyword evidence="5" id="KW-0349">Heme</keyword>
<proteinExistence type="inferred from homology"/>
<evidence type="ECO:0008006" key="8">
    <source>
        <dbReference type="Google" id="ProtNLM"/>
    </source>
</evidence>
<feature type="binding site" description="axial binding residue" evidence="5">
    <location>
        <position position="241"/>
    </location>
    <ligand>
        <name>heme</name>
        <dbReference type="ChEBI" id="CHEBI:30413"/>
    </ligand>
    <ligandPart>
        <name>Fe</name>
        <dbReference type="ChEBI" id="CHEBI:18248"/>
    </ligandPart>
</feature>
<evidence type="ECO:0000313" key="6">
    <source>
        <dbReference type="EMBL" id="CAF9905853.1"/>
    </source>
</evidence>
<sequence length="307" mass="34482">MWQAKLCRERIQELQKSEAATGDDLIKIEDEAGTKLKVSGIQSIHAVSRAAASTIWDAKLFGHLASLTKRFSKEYPKNWAAGDHWHASMTKVVKERIERHDNREPFNDLFEGMVAERKAEVPEVSLKDQIAEVEQMNRVVPWHSIKVLPYLRACVDEALRLAPPVATDLMRVTPPEGHTVDGTRVPGNTNVSISVYSARRDPSVFPNPETFLPERWLVKGTDHMKDMLAAYIPFSAGSGGCIGRNVSSLLMLVSVATLVHNYDYTLLSPEWAIQLEEWFNLWPLELLLMISPKRGLANKTSTEALLV</sequence>
<keyword evidence="7" id="KW-1185">Reference proteome</keyword>
<comment type="cofactor">
    <cofactor evidence="1 5">
        <name>heme</name>
        <dbReference type="ChEBI" id="CHEBI:30413"/>
    </cofactor>
</comment>